<evidence type="ECO:0000313" key="2">
    <source>
        <dbReference type="EMBL" id="CAD6504411.1"/>
    </source>
</evidence>
<feature type="chain" id="PRO_5040806229" evidence="1">
    <location>
        <begin position="29"/>
        <end position="299"/>
    </location>
</feature>
<gene>
    <name evidence="2" type="ORF">BGTH12_LOCUS5769</name>
</gene>
<organism evidence="2 3">
    <name type="scientific">Blumeria graminis f. sp. triticale</name>
    <dbReference type="NCBI Taxonomy" id="1689686"/>
    <lineage>
        <taxon>Eukaryota</taxon>
        <taxon>Fungi</taxon>
        <taxon>Dikarya</taxon>
        <taxon>Ascomycota</taxon>
        <taxon>Pezizomycotina</taxon>
        <taxon>Leotiomycetes</taxon>
        <taxon>Erysiphales</taxon>
        <taxon>Erysiphaceae</taxon>
        <taxon>Blumeria</taxon>
    </lineage>
</organism>
<feature type="signal peptide" evidence="1">
    <location>
        <begin position="1"/>
        <end position="28"/>
    </location>
</feature>
<dbReference type="Proteomes" id="UP000683417">
    <property type="component" value="Unassembled WGS sequence"/>
</dbReference>
<accession>A0A9W4GGW1</accession>
<name>A0A9W4GGW1_BLUGR</name>
<dbReference type="EMBL" id="CAJHIT010000008">
    <property type="protein sequence ID" value="CAD6504411.1"/>
    <property type="molecule type" value="Genomic_DNA"/>
</dbReference>
<dbReference type="AlphaFoldDB" id="A0A9W4GGW1"/>
<comment type="caution">
    <text evidence="2">The sequence shown here is derived from an EMBL/GenBank/DDBJ whole genome shotgun (WGS) entry which is preliminary data.</text>
</comment>
<sequence>MKDFHHMLSSQFFWPKIVFLTLLISANASFIQRRVEQLKEPGYYCKGRRYSFSDVENARVTACNAFTSTRNDARRPRVYINSANNENLIFEWSIPAARDRKNGKRINNSEWIIFNINCELKDVVYINRKTKKYESCEKIPEIFTSMASGKKQIPEKPFVQCGSLSWEIEDIQQSAICRLYTPQLKVIGMKDTSNQIDGPWKKIVLGKKTTIHNRPHNVTYHIILNNKNEVRGAIVRHHISQKLTVFPYFIKDKINRLTVSTTWEKRTIDLTCSFDTKFLLVPENQRLNPLNPHKRKTLA</sequence>
<evidence type="ECO:0000256" key="1">
    <source>
        <dbReference type="SAM" id="SignalP"/>
    </source>
</evidence>
<proteinExistence type="predicted"/>
<protein>
    <submittedName>
        <fullName evidence="2">BgTH12-06141</fullName>
    </submittedName>
</protein>
<reference evidence="2" key="1">
    <citation type="submission" date="2020-10" db="EMBL/GenBank/DDBJ databases">
        <authorList>
            <person name="Muller C M."/>
        </authorList>
    </citation>
    <scope>NUCLEOTIDE SEQUENCE</scope>
    <source>
        <strain evidence="2">THUN-12</strain>
    </source>
</reference>
<evidence type="ECO:0000313" key="3">
    <source>
        <dbReference type="Proteomes" id="UP000683417"/>
    </source>
</evidence>
<keyword evidence="1" id="KW-0732">Signal</keyword>